<dbReference type="HOGENOM" id="CLU_1918687_0_0_1"/>
<feature type="region of interest" description="Disordered" evidence="1">
    <location>
        <begin position="90"/>
        <end position="111"/>
    </location>
</feature>
<sequence length="132" mass="13873">MVRKAQNPSPAPTQNPWNRGGAGPVKTTAASQSGTSTPKDKGPAVEKAVEQPQTPQQGGNGFNADEVRKMFEEDAKAALEGLGGEAVLKLPDEGKKQAWGTQRKPGTMSNGQSFAAELGRQLAELEQNKTSS</sequence>
<feature type="compositionally biased region" description="Polar residues" evidence="1">
    <location>
        <begin position="1"/>
        <end position="17"/>
    </location>
</feature>
<keyword evidence="3" id="KW-1185">Reference proteome</keyword>
<reference evidence="2 3" key="1">
    <citation type="submission" date="2015-01" db="EMBL/GenBank/DDBJ databases">
        <title>The Genome Sequence of Ochroconis gallopava CBS43764.</title>
        <authorList>
            <consortium name="The Broad Institute Genomics Platform"/>
            <person name="Cuomo C."/>
            <person name="de Hoog S."/>
            <person name="Gorbushina A."/>
            <person name="Stielow B."/>
            <person name="Teixiera M."/>
            <person name="Abouelleil A."/>
            <person name="Chapman S.B."/>
            <person name="Priest M."/>
            <person name="Young S.K."/>
            <person name="Wortman J."/>
            <person name="Nusbaum C."/>
            <person name="Birren B."/>
        </authorList>
    </citation>
    <scope>NUCLEOTIDE SEQUENCE [LARGE SCALE GENOMIC DNA]</scope>
    <source>
        <strain evidence="2 3">CBS 43764</strain>
    </source>
</reference>
<dbReference type="RefSeq" id="XP_016212519.1">
    <property type="nucleotide sequence ID" value="XM_016359683.1"/>
</dbReference>
<evidence type="ECO:0000256" key="1">
    <source>
        <dbReference type="SAM" id="MobiDB-lite"/>
    </source>
</evidence>
<name>A0A0D2A7V4_9PEZI</name>
<dbReference type="InParanoid" id="A0A0D2A7V4"/>
<evidence type="ECO:0000313" key="2">
    <source>
        <dbReference type="EMBL" id="KIW02650.1"/>
    </source>
</evidence>
<proteinExistence type="predicted"/>
<dbReference type="VEuPathDB" id="FungiDB:PV09_06088"/>
<gene>
    <name evidence="2" type="ORF">PV09_06088</name>
</gene>
<evidence type="ECO:0000313" key="3">
    <source>
        <dbReference type="Proteomes" id="UP000053259"/>
    </source>
</evidence>
<feature type="compositionally biased region" description="Polar residues" evidence="1">
    <location>
        <begin position="28"/>
        <end position="37"/>
    </location>
</feature>
<dbReference type="AlphaFoldDB" id="A0A0D2A7V4"/>
<protein>
    <submittedName>
        <fullName evidence="2">Uncharacterized protein</fullName>
    </submittedName>
</protein>
<feature type="region of interest" description="Disordered" evidence="1">
    <location>
        <begin position="1"/>
        <end position="69"/>
    </location>
</feature>
<dbReference type="Proteomes" id="UP000053259">
    <property type="component" value="Unassembled WGS sequence"/>
</dbReference>
<dbReference type="EMBL" id="KN847548">
    <property type="protein sequence ID" value="KIW02650.1"/>
    <property type="molecule type" value="Genomic_DNA"/>
</dbReference>
<organism evidence="2 3">
    <name type="scientific">Verruconis gallopava</name>
    <dbReference type="NCBI Taxonomy" id="253628"/>
    <lineage>
        <taxon>Eukaryota</taxon>
        <taxon>Fungi</taxon>
        <taxon>Dikarya</taxon>
        <taxon>Ascomycota</taxon>
        <taxon>Pezizomycotina</taxon>
        <taxon>Dothideomycetes</taxon>
        <taxon>Pleosporomycetidae</taxon>
        <taxon>Venturiales</taxon>
        <taxon>Sympoventuriaceae</taxon>
        <taxon>Verruconis</taxon>
    </lineage>
</organism>
<feature type="compositionally biased region" description="Basic and acidic residues" evidence="1">
    <location>
        <begin position="38"/>
        <end position="49"/>
    </location>
</feature>
<dbReference type="GeneID" id="27314061"/>
<accession>A0A0D2A7V4</accession>